<dbReference type="Pfam" id="PF00364">
    <property type="entry name" value="Biotin_lipoyl"/>
    <property type="match status" value="1"/>
</dbReference>
<dbReference type="InterPro" id="IPR036625">
    <property type="entry name" value="E3-bd_dom_sf"/>
</dbReference>
<evidence type="ECO:0000256" key="7">
    <source>
        <dbReference type="SAM" id="MobiDB-lite"/>
    </source>
</evidence>
<organism evidence="10 11">
    <name type="scientific">Caldilinea aerophila (strain DSM 14535 / JCM 11387 / NBRC 104270 / STL-6-O1)</name>
    <dbReference type="NCBI Taxonomy" id="926550"/>
    <lineage>
        <taxon>Bacteria</taxon>
        <taxon>Bacillati</taxon>
        <taxon>Chloroflexota</taxon>
        <taxon>Caldilineae</taxon>
        <taxon>Caldilineales</taxon>
        <taxon>Caldilineaceae</taxon>
        <taxon>Caldilinea</taxon>
    </lineage>
</organism>
<dbReference type="InterPro" id="IPR050743">
    <property type="entry name" value="2-oxoacid_DH_E2_comp"/>
</dbReference>
<evidence type="ECO:0000313" key="10">
    <source>
        <dbReference type="EMBL" id="BAL99960.1"/>
    </source>
</evidence>
<keyword evidence="3 6" id="KW-0808">Transferase</keyword>
<feature type="region of interest" description="Disordered" evidence="7">
    <location>
        <begin position="159"/>
        <end position="191"/>
    </location>
</feature>
<dbReference type="Pfam" id="PF00198">
    <property type="entry name" value="2-oxoacid_dh"/>
    <property type="match status" value="1"/>
</dbReference>
<evidence type="ECO:0000259" key="8">
    <source>
        <dbReference type="PROSITE" id="PS50968"/>
    </source>
</evidence>
<gene>
    <name evidence="10" type="primary">pdhC</name>
    <name evidence="10" type="ordered locus">CLDAP_19210</name>
</gene>
<keyword evidence="11" id="KW-1185">Reference proteome</keyword>
<evidence type="ECO:0000313" key="11">
    <source>
        <dbReference type="Proteomes" id="UP000007880"/>
    </source>
</evidence>
<proteinExistence type="inferred from homology"/>
<dbReference type="AlphaFoldDB" id="I0I3X3"/>
<dbReference type="GO" id="GO:0016407">
    <property type="term" value="F:acetyltransferase activity"/>
    <property type="evidence" value="ECO:0007669"/>
    <property type="project" value="TreeGrafter"/>
</dbReference>
<dbReference type="SUPFAM" id="SSF51230">
    <property type="entry name" value="Single hybrid motif"/>
    <property type="match status" value="1"/>
</dbReference>
<dbReference type="EC" id="2.3.1.-" evidence="6"/>
<dbReference type="OrthoDB" id="9805770at2"/>
<dbReference type="RefSeq" id="WP_014433196.1">
    <property type="nucleotide sequence ID" value="NC_017079.1"/>
</dbReference>
<dbReference type="HOGENOM" id="CLU_016733_10_2_0"/>
<dbReference type="PATRIC" id="fig|926550.5.peg.2130"/>
<keyword evidence="5 6" id="KW-0012">Acyltransferase</keyword>
<dbReference type="PROSITE" id="PS00189">
    <property type="entry name" value="LIPOYL"/>
    <property type="match status" value="1"/>
</dbReference>
<dbReference type="InterPro" id="IPR000089">
    <property type="entry name" value="Biotin_lipoyl"/>
</dbReference>
<dbReference type="SUPFAM" id="SSF47005">
    <property type="entry name" value="Peripheral subunit-binding domain of 2-oxo acid dehydrogenase complex"/>
    <property type="match status" value="1"/>
</dbReference>
<comment type="cofactor">
    <cofactor evidence="1 6">
        <name>(R)-lipoate</name>
        <dbReference type="ChEBI" id="CHEBI:83088"/>
    </cofactor>
</comment>
<dbReference type="Pfam" id="PF02817">
    <property type="entry name" value="E3_binding"/>
    <property type="match status" value="1"/>
</dbReference>
<feature type="domain" description="Lipoyl-binding" evidence="8">
    <location>
        <begin position="1"/>
        <end position="76"/>
    </location>
</feature>
<dbReference type="InterPro" id="IPR011053">
    <property type="entry name" value="Single_hybrid_motif"/>
</dbReference>
<feature type="domain" description="Peripheral subunit-binding (PSBD)" evidence="9">
    <location>
        <begin position="122"/>
        <end position="159"/>
    </location>
</feature>
<dbReference type="GO" id="GO:0005737">
    <property type="term" value="C:cytoplasm"/>
    <property type="evidence" value="ECO:0007669"/>
    <property type="project" value="TreeGrafter"/>
</dbReference>
<evidence type="ECO:0000256" key="2">
    <source>
        <dbReference type="ARBA" id="ARBA00007317"/>
    </source>
</evidence>
<dbReference type="InterPro" id="IPR003016">
    <property type="entry name" value="2-oxoA_DH_lipoyl-BS"/>
</dbReference>
<evidence type="ECO:0000256" key="6">
    <source>
        <dbReference type="RuleBase" id="RU003423"/>
    </source>
</evidence>
<dbReference type="CDD" id="cd06849">
    <property type="entry name" value="lipoyl_domain"/>
    <property type="match status" value="1"/>
</dbReference>
<dbReference type="EMBL" id="AP012337">
    <property type="protein sequence ID" value="BAL99960.1"/>
    <property type="molecule type" value="Genomic_DNA"/>
</dbReference>
<dbReference type="SUPFAM" id="SSF52777">
    <property type="entry name" value="CoA-dependent acyltransferases"/>
    <property type="match status" value="1"/>
</dbReference>
<dbReference type="PANTHER" id="PTHR43178:SF5">
    <property type="entry name" value="LIPOAMIDE ACYLTRANSFERASE COMPONENT OF BRANCHED-CHAIN ALPHA-KETO ACID DEHYDROGENASE COMPLEX, MITOCHONDRIAL"/>
    <property type="match status" value="1"/>
</dbReference>
<dbReference type="InterPro" id="IPR004167">
    <property type="entry name" value="PSBD"/>
</dbReference>
<keyword evidence="4 6" id="KW-0450">Lipoyl</keyword>
<comment type="similarity">
    <text evidence="2 6">Belongs to the 2-oxoacid dehydrogenase family.</text>
</comment>
<dbReference type="KEGG" id="cap:CLDAP_19210"/>
<evidence type="ECO:0000259" key="9">
    <source>
        <dbReference type="PROSITE" id="PS51826"/>
    </source>
</evidence>
<name>I0I3X3_CALAS</name>
<dbReference type="PROSITE" id="PS50968">
    <property type="entry name" value="BIOTINYL_LIPOYL"/>
    <property type="match status" value="1"/>
</dbReference>
<accession>I0I3X3</accession>
<keyword evidence="10" id="KW-0670">Pyruvate</keyword>
<dbReference type="PROSITE" id="PS51826">
    <property type="entry name" value="PSBD"/>
    <property type="match status" value="1"/>
</dbReference>
<evidence type="ECO:0000256" key="3">
    <source>
        <dbReference type="ARBA" id="ARBA00022679"/>
    </source>
</evidence>
<dbReference type="Proteomes" id="UP000007880">
    <property type="component" value="Chromosome"/>
</dbReference>
<dbReference type="PANTHER" id="PTHR43178">
    <property type="entry name" value="DIHYDROLIPOAMIDE ACETYLTRANSFERASE COMPONENT OF PYRUVATE DEHYDROGENASE COMPLEX"/>
    <property type="match status" value="1"/>
</dbReference>
<protein>
    <recommendedName>
        <fullName evidence="6">Dihydrolipoamide acetyltransferase component of pyruvate dehydrogenase complex</fullName>
        <ecNumber evidence="6">2.3.1.-</ecNumber>
    </recommendedName>
</protein>
<dbReference type="Gene3D" id="3.30.559.10">
    <property type="entry name" value="Chloramphenicol acetyltransferase-like domain"/>
    <property type="match status" value="1"/>
</dbReference>
<dbReference type="STRING" id="926550.CLDAP_19210"/>
<evidence type="ECO:0000256" key="1">
    <source>
        <dbReference type="ARBA" id="ARBA00001938"/>
    </source>
</evidence>
<dbReference type="GO" id="GO:0031405">
    <property type="term" value="F:lipoic acid binding"/>
    <property type="evidence" value="ECO:0007669"/>
    <property type="project" value="TreeGrafter"/>
</dbReference>
<dbReference type="InterPro" id="IPR023213">
    <property type="entry name" value="CAT-like_dom_sf"/>
</dbReference>
<dbReference type="eggNOG" id="COG0508">
    <property type="taxonomic scope" value="Bacteria"/>
</dbReference>
<dbReference type="Gene3D" id="4.10.320.10">
    <property type="entry name" value="E3-binding domain"/>
    <property type="match status" value="1"/>
</dbReference>
<feature type="compositionally biased region" description="Pro residues" evidence="7">
    <location>
        <begin position="168"/>
        <end position="187"/>
    </location>
</feature>
<dbReference type="InterPro" id="IPR001078">
    <property type="entry name" value="2-oxoacid_DH_actylTfrase"/>
</dbReference>
<evidence type="ECO:0000256" key="4">
    <source>
        <dbReference type="ARBA" id="ARBA00022823"/>
    </source>
</evidence>
<dbReference type="Gene3D" id="2.40.50.100">
    <property type="match status" value="1"/>
</dbReference>
<reference evidence="10 11" key="1">
    <citation type="submission" date="2012-02" db="EMBL/GenBank/DDBJ databases">
        <title>Complete genome sequence of Caldilinea aerophila DSM 14535 (= NBRC 102666).</title>
        <authorList>
            <person name="Oguchi A."/>
            <person name="Hosoyama A."/>
            <person name="Sekine M."/>
            <person name="Fukai R."/>
            <person name="Kato Y."/>
            <person name="Nakamura S."/>
            <person name="Hanada S."/>
            <person name="Yamazaki S."/>
            <person name="Fujita N."/>
        </authorList>
    </citation>
    <scope>NUCLEOTIDE SEQUENCE [LARGE SCALE GENOMIC DNA]</scope>
    <source>
        <strain evidence="11">DSM 14535 / JCM 11387 / NBRC 104270 / STL-6-O1</strain>
    </source>
</reference>
<evidence type="ECO:0000256" key="5">
    <source>
        <dbReference type="ARBA" id="ARBA00023315"/>
    </source>
</evidence>
<sequence length="419" mass="44691">MAEFRMPSLGADMQSGKLLEWLVKPGDVVKRGQVIAVVGTEKGDIEVEVFEEGVVRALLAAPGTEMPVGAPIAIIEGEAEAEKVATVLASRPADVTGEATKTVAEKVTAVPASRPANGQRIRVSPLARKLAAELGIDLSQVRGTGPQGAIDKADVERAAAALKAQQEAPPPAPTQPVEAPAPPPPAKPVDKSSAEFQAGMRRAIALAMARSNREIPHYYLETRVNMAKALAWLEAENLKRPIQNRLLPAVLLIKAVAKALTQVPQLNGYWIDDALQVAEAIHIGFAIALRQGGLVTPAIHHADLKSADELMETLRDLIMRTRAGRLRSSELTDATITLTSLGDMGVEKVFGVIYPPQVALVGFGKVTEEVWVENGMIGVRPVVYATLAGDHRASDGRTGAEFLDVLNRLLQEPETLFSA</sequence>